<feature type="region of interest" description="Disordered" evidence="1">
    <location>
        <begin position="435"/>
        <end position="477"/>
    </location>
</feature>
<dbReference type="PANTHER" id="PTHR28086:SF1">
    <property type="entry name" value="CU(2+) SUPPRESSING AND BLEOMYCIN SENSITIVE PROTEIN 1"/>
    <property type="match status" value="1"/>
</dbReference>
<dbReference type="AlphaFoldDB" id="A0A0F4Z9X2"/>
<proteinExistence type="predicted"/>
<gene>
    <name evidence="2" type="ORF">TD95_001050</name>
</gene>
<evidence type="ECO:0000313" key="2">
    <source>
        <dbReference type="EMBL" id="KKA26956.1"/>
    </source>
</evidence>
<dbReference type="Proteomes" id="UP000033483">
    <property type="component" value="Unassembled WGS sequence"/>
</dbReference>
<evidence type="ECO:0000256" key="1">
    <source>
        <dbReference type="SAM" id="MobiDB-lite"/>
    </source>
</evidence>
<name>A0A0F4Z9X2_9PEZI</name>
<feature type="compositionally biased region" description="Basic and acidic residues" evidence="1">
    <location>
        <begin position="462"/>
        <end position="477"/>
    </location>
</feature>
<protein>
    <submittedName>
        <fullName evidence="2">Uncharacterized protein</fullName>
    </submittedName>
</protein>
<comment type="caution">
    <text evidence="2">The sequence shown here is derived from an EMBL/GenBank/DDBJ whole genome shotgun (WGS) entry which is preliminary data.</text>
</comment>
<dbReference type="OrthoDB" id="2011986at2759"/>
<accession>A0A0F4Z9X2</accession>
<evidence type="ECO:0000313" key="3">
    <source>
        <dbReference type="Proteomes" id="UP000033483"/>
    </source>
</evidence>
<dbReference type="PANTHER" id="PTHR28086">
    <property type="entry name" value="UPF0662 PROTEIN YPL260W"/>
    <property type="match status" value="1"/>
</dbReference>
<dbReference type="GO" id="GO:0005634">
    <property type="term" value="C:nucleus"/>
    <property type="evidence" value="ECO:0007669"/>
    <property type="project" value="TreeGrafter"/>
</dbReference>
<dbReference type="Pfam" id="PF10303">
    <property type="entry name" value="DUF2408"/>
    <property type="match status" value="1"/>
</dbReference>
<sequence>MDTPSCPHPVDSQEQEVLKQLEIIRDKLILLKRDRTTYIRSQDVLPLYDELMEQVRLLDASRVGKEPNHENRVDRVLESCFQLISLFFMTIGRNHEAPAAYALTSTIKRLLDHLTESNLVSHKDMESISHTLEKLKQYIENSRDTHDPIILKLVLGRVARCKEMIKKLQSSIETLGANLPAIHERLISILRSISLANTRTKFSNSEVYKLSVQLSEIDAMRKNGNFLAEDGSIAEGSDKVSDLLFKCMKWAEIVQVKKGAIPSAFKPMYNDLVRVRSELDKISMTQAWSLRETDLYDFQRLLDRYDEQRVDGNWLDSEGKPAELYVQRTLLYLLRRCYAYIYSLMISSEPVSEGLLPVYNQLQTLKRCLIEVKNNGGITNPRELYPYSMKLNSIDNKRVDGKFMVNGDIPEGQGSTNELLAECFDMVYELRMEAENAADDKAEAEEEARETERAEREEQEEREVAAKIQAERAAAKS</sequence>
<reference evidence="2 3" key="1">
    <citation type="submission" date="2015-03" db="EMBL/GenBank/DDBJ databases">
        <authorList>
            <person name="Radwan O."/>
            <person name="Al-Naeli F.A."/>
            <person name="Rendon G.A."/>
            <person name="Fields C."/>
        </authorList>
    </citation>
    <scope>NUCLEOTIDE SEQUENCE [LARGE SCALE GENOMIC DNA]</scope>
    <source>
        <strain evidence="2">CR-DP1</strain>
    </source>
</reference>
<keyword evidence="3" id="KW-1185">Reference proteome</keyword>
<dbReference type="GO" id="GO:0005737">
    <property type="term" value="C:cytoplasm"/>
    <property type="evidence" value="ECO:0007669"/>
    <property type="project" value="TreeGrafter"/>
</dbReference>
<dbReference type="InterPro" id="IPR018810">
    <property type="entry name" value="UPF0662"/>
</dbReference>
<organism evidence="2 3">
    <name type="scientific">Thielaviopsis punctulata</name>
    <dbReference type="NCBI Taxonomy" id="72032"/>
    <lineage>
        <taxon>Eukaryota</taxon>
        <taxon>Fungi</taxon>
        <taxon>Dikarya</taxon>
        <taxon>Ascomycota</taxon>
        <taxon>Pezizomycotina</taxon>
        <taxon>Sordariomycetes</taxon>
        <taxon>Hypocreomycetidae</taxon>
        <taxon>Microascales</taxon>
        <taxon>Ceratocystidaceae</taxon>
        <taxon>Thielaviopsis</taxon>
    </lineage>
</organism>
<dbReference type="EMBL" id="LAEV01001928">
    <property type="protein sequence ID" value="KKA26956.1"/>
    <property type="molecule type" value="Genomic_DNA"/>
</dbReference>